<comment type="caution">
    <text evidence="1">The sequence shown here is derived from an EMBL/GenBank/DDBJ whole genome shotgun (WGS) entry which is preliminary data.</text>
</comment>
<dbReference type="EMBL" id="SGWV01000009">
    <property type="protein sequence ID" value="RZS54972.1"/>
    <property type="molecule type" value="Genomic_DNA"/>
</dbReference>
<gene>
    <name evidence="1" type="ORF">EV685_2458</name>
</gene>
<dbReference type="RefSeq" id="WP_130482274.1">
    <property type="nucleotide sequence ID" value="NZ_SGWV01000009.1"/>
</dbReference>
<evidence type="ECO:0000313" key="1">
    <source>
        <dbReference type="EMBL" id="RZS54972.1"/>
    </source>
</evidence>
<organism evidence="1 2">
    <name type="scientific">Sphaerotilus mobilis</name>
    <dbReference type="NCBI Taxonomy" id="47994"/>
    <lineage>
        <taxon>Bacteria</taxon>
        <taxon>Pseudomonadati</taxon>
        <taxon>Pseudomonadota</taxon>
        <taxon>Betaproteobacteria</taxon>
        <taxon>Burkholderiales</taxon>
        <taxon>Sphaerotilaceae</taxon>
        <taxon>Sphaerotilus</taxon>
    </lineage>
</organism>
<protein>
    <submittedName>
        <fullName evidence="1">Uncharacterized protein</fullName>
    </submittedName>
</protein>
<sequence length="80" mass="8615">MSKDTVKTAIDSDGLRYLSKTPGSPFGSAGTHSAATMSCFLCGKHRARSQLKTRKLLGKSQLVCAPTCNELEEQLRSSKP</sequence>
<proteinExistence type="predicted"/>
<reference evidence="1 2" key="1">
    <citation type="submission" date="2019-02" db="EMBL/GenBank/DDBJ databases">
        <title>Genomic Encyclopedia of Type Strains, Phase IV (KMG-IV): sequencing the most valuable type-strain genomes for metagenomic binning, comparative biology and taxonomic classification.</title>
        <authorList>
            <person name="Goeker M."/>
        </authorList>
    </citation>
    <scope>NUCLEOTIDE SEQUENCE [LARGE SCALE GENOMIC DNA]</scope>
    <source>
        <strain evidence="1 2">DSM 10617</strain>
    </source>
</reference>
<keyword evidence="2" id="KW-1185">Reference proteome</keyword>
<evidence type="ECO:0000313" key="2">
    <source>
        <dbReference type="Proteomes" id="UP000293433"/>
    </source>
</evidence>
<accession>A0A4Q7LL71</accession>
<dbReference type="AlphaFoldDB" id="A0A4Q7LL71"/>
<dbReference type="OrthoDB" id="8854181at2"/>
<name>A0A4Q7LL71_9BURK</name>
<dbReference type="Proteomes" id="UP000293433">
    <property type="component" value="Unassembled WGS sequence"/>
</dbReference>